<dbReference type="AlphaFoldDB" id="A0A4Y2QUE9"/>
<comment type="caution">
    <text evidence="1">The sequence shown here is derived from an EMBL/GenBank/DDBJ whole genome shotgun (WGS) entry which is preliminary data.</text>
</comment>
<protein>
    <recommendedName>
        <fullName evidence="3">Reverse transcriptase domain-containing protein</fullName>
    </recommendedName>
</protein>
<sequence>MSIIEEWGELNKLRFSPQKTCMLPITYRRRLRLADTPVVNLYGQPIRAVAEMKYLGVIWDGGLIFHAHFKDRKVAIDSLFYRLTLTVCK</sequence>
<dbReference type="OrthoDB" id="445826at2759"/>
<reference evidence="1 2" key="1">
    <citation type="journal article" date="2019" name="Sci. Rep.">
        <title>Orb-weaving spider Araneus ventricosus genome elucidates the spidroin gene catalogue.</title>
        <authorList>
            <person name="Kono N."/>
            <person name="Nakamura H."/>
            <person name="Ohtoshi R."/>
            <person name="Moran D.A.P."/>
            <person name="Shinohara A."/>
            <person name="Yoshida Y."/>
            <person name="Fujiwara M."/>
            <person name="Mori M."/>
            <person name="Tomita M."/>
            <person name="Arakawa K."/>
        </authorList>
    </citation>
    <scope>NUCLEOTIDE SEQUENCE [LARGE SCALE GENOMIC DNA]</scope>
</reference>
<keyword evidence="2" id="KW-1185">Reference proteome</keyword>
<name>A0A4Y2QUE9_ARAVE</name>
<evidence type="ECO:0000313" key="1">
    <source>
        <dbReference type="EMBL" id="GBN66973.1"/>
    </source>
</evidence>
<evidence type="ECO:0008006" key="3">
    <source>
        <dbReference type="Google" id="ProtNLM"/>
    </source>
</evidence>
<evidence type="ECO:0000313" key="2">
    <source>
        <dbReference type="Proteomes" id="UP000499080"/>
    </source>
</evidence>
<dbReference type="EMBL" id="BGPR01014853">
    <property type="protein sequence ID" value="GBN66973.1"/>
    <property type="molecule type" value="Genomic_DNA"/>
</dbReference>
<proteinExistence type="predicted"/>
<organism evidence="1 2">
    <name type="scientific">Araneus ventricosus</name>
    <name type="common">Orbweaver spider</name>
    <name type="synonym">Epeira ventricosa</name>
    <dbReference type="NCBI Taxonomy" id="182803"/>
    <lineage>
        <taxon>Eukaryota</taxon>
        <taxon>Metazoa</taxon>
        <taxon>Ecdysozoa</taxon>
        <taxon>Arthropoda</taxon>
        <taxon>Chelicerata</taxon>
        <taxon>Arachnida</taxon>
        <taxon>Araneae</taxon>
        <taxon>Araneomorphae</taxon>
        <taxon>Entelegynae</taxon>
        <taxon>Araneoidea</taxon>
        <taxon>Araneidae</taxon>
        <taxon>Araneus</taxon>
    </lineage>
</organism>
<accession>A0A4Y2QUE9</accession>
<dbReference type="Proteomes" id="UP000499080">
    <property type="component" value="Unassembled WGS sequence"/>
</dbReference>
<gene>
    <name evidence="1" type="ORF">AVEN_62847_1</name>
</gene>